<evidence type="ECO:0008006" key="3">
    <source>
        <dbReference type="Google" id="ProtNLM"/>
    </source>
</evidence>
<accession>A0AAU7JHW1</accession>
<organism evidence="2">
    <name type="scientific">Alsobacter sp. KACC 23698</name>
    <dbReference type="NCBI Taxonomy" id="3149229"/>
    <lineage>
        <taxon>Bacteria</taxon>
        <taxon>Pseudomonadati</taxon>
        <taxon>Pseudomonadota</taxon>
        <taxon>Alphaproteobacteria</taxon>
        <taxon>Hyphomicrobiales</taxon>
        <taxon>Alsobacteraceae</taxon>
        <taxon>Alsobacter</taxon>
    </lineage>
</organism>
<gene>
    <name evidence="2" type="ORF">ABEG18_03060</name>
</gene>
<feature type="chain" id="PRO_5043515298" description="Lectin-like protein BA14k" evidence="1">
    <location>
        <begin position="28"/>
        <end position="100"/>
    </location>
</feature>
<evidence type="ECO:0000256" key="1">
    <source>
        <dbReference type="SAM" id="SignalP"/>
    </source>
</evidence>
<sequence length="100" mass="11848">MKRIGLFLGGLFALFVAFTAVPQAANAAAVNPAAAVQIDRQAPALTEATQYYRRHYYGRPYAYRPRYYRPRYYARPIYRPRVVCRVQYTYYGPRRVCRRW</sequence>
<keyword evidence="1" id="KW-0732">Signal</keyword>
<feature type="signal peptide" evidence="1">
    <location>
        <begin position="1"/>
        <end position="27"/>
    </location>
</feature>
<dbReference type="RefSeq" id="WP_406856627.1">
    <property type="nucleotide sequence ID" value="NZ_CP157484.1"/>
</dbReference>
<dbReference type="AlphaFoldDB" id="A0AAU7JHW1"/>
<evidence type="ECO:0000313" key="2">
    <source>
        <dbReference type="EMBL" id="XBO39777.1"/>
    </source>
</evidence>
<protein>
    <recommendedName>
        <fullName evidence="3">Lectin-like protein BA14k</fullName>
    </recommendedName>
</protein>
<proteinExistence type="predicted"/>
<reference evidence="2" key="1">
    <citation type="submission" date="2024-05" db="EMBL/GenBank/DDBJ databases">
        <authorList>
            <person name="Kim S."/>
            <person name="Heo J."/>
            <person name="Choi H."/>
            <person name="Choi Y."/>
            <person name="Kwon S.-W."/>
            <person name="Kim Y."/>
        </authorList>
    </citation>
    <scope>NUCLEOTIDE SEQUENCE</scope>
    <source>
        <strain evidence="2">KACC 23698</strain>
    </source>
</reference>
<name>A0AAU7JHW1_9HYPH</name>
<dbReference type="EMBL" id="CP157484">
    <property type="protein sequence ID" value="XBO39777.1"/>
    <property type="molecule type" value="Genomic_DNA"/>
</dbReference>